<organism evidence="3 4">
    <name type="scientific">Dictyobacter aurantiacus</name>
    <dbReference type="NCBI Taxonomy" id="1936993"/>
    <lineage>
        <taxon>Bacteria</taxon>
        <taxon>Bacillati</taxon>
        <taxon>Chloroflexota</taxon>
        <taxon>Ktedonobacteria</taxon>
        <taxon>Ktedonobacterales</taxon>
        <taxon>Dictyobacteraceae</taxon>
        <taxon>Dictyobacter</taxon>
    </lineage>
</organism>
<feature type="domain" description="Lipid/polyisoprenoid-binding YceI-like" evidence="2">
    <location>
        <begin position="2"/>
        <end position="172"/>
    </location>
</feature>
<dbReference type="SMART" id="SM00867">
    <property type="entry name" value="YceI"/>
    <property type="match status" value="1"/>
</dbReference>
<dbReference type="OrthoDB" id="9811006at2"/>
<dbReference type="PANTHER" id="PTHR34406">
    <property type="entry name" value="PROTEIN YCEI"/>
    <property type="match status" value="1"/>
</dbReference>
<keyword evidence="4" id="KW-1185">Reference proteome</keyword>
<comment type="caution">
    <text evidence="3">The sequence shown here is derived from an EMBL/GenBank/DDBJ whole genome shotgun (WGS) entry which is preliminary data.</text>
</comment>
<dbReference type="SUPFAM" id="SSF101874">
    <property type="entry name" value="YceI-like"/>
    <property type="match status" value="1"/>
</dbReference>
<dbReference type="EMBL" id="BIFQ01000001">
    <property type="protein sequence ID" value="GCE04694.1"/>
    <property type="molecule type" value="Genomic_DNA"/>
</dbReference>
<accession>A0A401ZCU2</accession>
<dbReference type="InterPro" id="IPR007372">
    <property type="entry name" value="Lipid/polyisoprenoid-bd_YceI"/>
</dbReference>
<dbReference type="InterPro" id="IPR036761">
    <property type="entry name" value="TTHA0802/YceI-like_sf"/>
</dbReference>
<dbReference type="AlphaFoldDB" id="A0A401ZCU2"/>
<dbReference type="Proteomes" id="UP000287224">
    <property type="component" value="Unassembled WGS sequence"/>
</dbReference>
<evidence type="ECO:0000259" key="2">
    <source>
        <dbReference type="SMART" id="SM00867"/>
    </source>
</evidence>
<proteinExistence type="inferred from homology"/>
<evidence type="ECO:0000256" key="1">
    <source>
        <dbReference type="ARBA" id="ARBA00008812"/>
    </source>
</evidence>
<dbReference type="Pfam" id="PF04264">
    <property type="entry name" value="YceI"/>
    <property type="match status" value="1"/>
</dbReference>
<evidence type="ECO:0000313" key="4">
    <source>
        <dbReference type="Proteomes" id="UP000287224"/>
    </source>
</evidence>
<comment type="similarity">
    <text evidence="1">Belongs to the UPF0312 family.</text>
</comment>
<sequence length="175" mass="19619">MSWEIDRFHSVAEFAVQHLGIATVRGKFTDVTGTIETDPHSPEHSSVKAQIMVNSIDTSAPQRDVHLRTADFFDAIKYPTITFNSTQIRHVDSNRFIITGNLSMHGVTHQVQLRTIYNGATQDHLTNAWRIGLRAITKIDRRDYDMTYKVTNNAGIALAGNEIQIELGVEAIWAG</sequence>
<gene>
    <name evidence="3" type="ORF">KDAU_20230</name>
</gene>
<dbReference type="Gene3D" id="2.40.128.110">
    <property type="entry name" value="Lipid/polyisoprenoid-binding, YceI-like"/>
    <property type="match status" value="1"/>
</dbReference>
<dbReference type="RefSeq" id="WP_126595819.1">
    <property type="nucleotide sequence ID" value="NZ_BIFQ01000001.1"/>
</dbReference>
<protein>
    <recommendedName>
        <fullName evidence="2">Lipid/polyisoprenoid-binding YceI-like domain-containing protein</fullName>
    </recommendedName>
</protein>
<dbReference type="PANTHER" id="PTHR34406:SF1">
    <property type="entry name" value="PROTEIN YCEI"/>
    <property type="match status" value="1"/>
</dbReference>
<evidence type="ECO:0000313" key="3">
    <source>
        <dbReference type="EMBL" id="GCE04694.1"/>
    </source>
</evidence>
<reference evidence="4" key="1">
    <citation type="submission" date="2018-12" db="EMBL/GenBank/DDBJ databases">
        <title>Tengunoibacter tsumagoiensis gen. nov., sp. nov., Dictyobacter kobayashii sp. nov., D. alpinus sp. nov., and D. joshuensis sp. nov. and description of Dictyobacteraceae fam. nov. within the order Ktedonobacterales isolated from Tengu-no-mugimeshi.</title>
        <authorList>
            <person name="Wang C.M."/>
            <person name="Zheng Y."/>
            <person name="Sakai Y."/>
            <person name="Toyoda A."/>
            <person name="Minakuchi Y."/>
            <person name="Abe K."/>
            <person name="Yokota A."/>
            <person name="Yabe S."/>
        </authorList>
    </citation>
    <scope>NUCLEOTIDE SEQUENCE [LARGE SCALE GENOMIC DNA]</scope>
    <source>
        <strain evidence="4">S-27</strain>
    </source>
</reference>
<name>A0A401ZCU2_9CHLR</name>